<dbReference type="InterPro" id="IPR029030">
    <property type="entry name" value="Caspase-like_dom_sf"/>
</dbReference>
<protein>
    <recommendedName>
        <fullName evidence="3">Gingipain domain-containing protein</fullName>
    </recommendedName>
</protein>
<evidence type="ECO:0000256" key="1">
    <source>
        <dbReference type="ARBA" id="ARBA00022729"/>
    </source>
</evidence>
<dbReference type="Gene3D" id="3.40.50.1460">
    <property type="match status" value="1"/>
</dbReference>
<organism evidence="4 5">
    <name type="scientific">Herpetosiphon aurantiacus (strain ATCC 23779 / DSM 785 / 114-95)</name>
    <dbReference type="NCBI Taxonomy" id="316274"/>
    <lineage>
        <taxon>Bacteria</taxon>
        <taxon>Bacillati</taxon>
        <taxon>Chloroflexota</taxon>
        <taxon>Chloroflexia</taxon>
        <taxon>Herpetosiphonales</taxon>
        <taxon>Herpetosiphonaceae</taxon>
        <taxon>Herpetosiphon</taxon>
    </lineage>
</organism>
<dbReference type="SUPFAM" id="SSF52129">
    <property type="entry name" value="Caspase-like"/>
    <property type="match status" value="1"/>
</dbReference>
<dbReference type="Proteomes" id="UP000000787">
    <property type="component" value="Plasmid pHAU01"/>
</dbReference>
<keyword evidence="1 2" id="KW-0732">Signal</keyword>
<evidence type="ECO:0000313" key="4">
    <source>
        <dbReference type="EMBL" id="ABX07734.1"/>
    </source>
</evidence>
<evidence type="ECO:0000256" key="2">
    <source>
        <dbReference type="SAM" id="SignalP"/>
    </source>
</evidence>
<feature type="signal peptide" evidence="2">
    <location>
        <begin position="1"/>
        <end position="22"/>
    </location>
</feature>
<keyword evidence="5" id="KW-1185">Reference proteome</keyword>
<sequence>MRVYNYVLVLMLLVAVPRAALAVATPLTVTTADQTVVLAGVPSQPTTVAVRGLHAAAPSLTITMDTTTLPEADPARWADLPTSPVTLLRSGRYRGYGVWVYLVQPMIQQRGQIQQVTQLHAVLDGAVLVASPADLQALPRVPFGDPVPPTNPLALADHTWTLTVTEPGMQRVTGAMLAAAGIDLTTLTPATVQVQHHGVVLPLDWRGVGDGVVDAQDEVRLWVDSVGDRWNRASTLWLTTAPATPSPPMASRLALASTAPLTDTVWMTQTWDDPQILDSRHAGMRGWHTFSTRLSSLAGGDAQTMTIPVTATLPLASGLMTVTLRGATATNLPVPLVVNTVPLTVPATAAWQTTLAVSTSAAITVTLPAPAIGAASVLLETITVTRPTRLATMPTDPWESGSTPARYALPDAPPLRTLYDVTEVQSPQIVILPAGPTPVLADPLVNRRYLLVGASPLPTPTLTRHTPIVLLTVGSDVIIAPRAFLPALDPLRTPTTVLVAREDLDAAWAFGHVSPMAIRTFLQHAAATWPSPPTSVLLVGDGTTDPRDVLGYGQPPLIPPYLAEVDLWLGETACEACYGQLDGADPLSDLLPDLPVGRWPATTVEDVTALIAKQQRYAAAPWGAWQSTVGSLADNAEGALDFPQLAAQSEAVYPLTMTLHRAYYAPQATSIAPAWHEADARAVRERVLAIWQAGAMLMQYTGHSHAYQWAVTDPVVEPRGLLDLNAVGDLHNGERLPLLLALTCLTSAFHQPSPRGTTLDEALVLHPDGGALATWGSSGLGVAHGHDHLQHGLVTAALTMPRPTLGQVTEAGVLELALTGHCCTDALRTTLLLGNPATVLRVAPTPQQVWLPLVGWE</sequence>
<dbReference type="HOGENOM" id="CLU_326456_0_0_0"/>
<dbReference type="KEGG" id="hau:Haur_5106"/>
<gene>
    <name evidence="4" type="ordered locus">Haur_5106</name>
</gene>
<proteinExistence type="predicted"/>
<geneLocation type="plasmid" evidence="4 5">
    <name>pHAU01</name>
</geneLocation>
<dbReference type="InterPro" id="IPR001769">
    <property type="entry name" value="Gingipain"/>
</dbReference>
<keyword evidence="4" id="KW-0614">Plasmid</keyword>
<feature type="domain" description="Gingipain" evidence="3">
    <location>
        <begin position="477"/>
        <end position="840"/>
    </location>
</feature>
<evidence type="ECO:0000259" key="3">
    <source>
        <dbReference type="Pfam" id="PF01364"/>
    </source>
</evidence>
<dbReference type="GO" id="GO:0006508">
    <property type="term" value="P:proteolysis"/>
    <property type="evidence" value="ECO:0007669"/>
    <property type="project" value="InterPro"/>
</dbReference>
<dbReference type="AlphaFoldDB" id="A9B8S0"/>
<dbReference type="Gene3D" id="3.40.50.10390">
    <property type="entry name" value="Gingipain r, domain 1"/>
    <property type="match status" value="1"/>
</dbReference>
<evidence type="ECO:0000313" key="5">
    <source>
        <dbReference type="Proteomes" id="UP000000787"/>
    </source>
</evidence>
<feature type="chain" id="PRO_5002735378" description="Gingipain domain-containing protein" evidence="2">
    <location>
        <begin position="23"/>
        <end position="857"/>
    </location>
</feature>
<dbReference type="CDD" id="cd10914">
    <property type="entry name" value="Peptidase_C25_N_1"/>
    <property type="match status" value="1"/>
</dbReference>
<dbReference type="GO" id="GO:0008234">
    <property type="term" value="F:cysteine-type peptidase activity"/>
    <property type="evidence" value="ECO:0007669"/>
    <property type="project" value="InterPro"/>
</dbReference>
<dbReference type="EMBL" id="CP000876">
    <property type="protein sequence ID" value="ABX07734.1"/>
    <property type="molecule type" value="Genomic_DNA"/>
</dbReference>
<reference evidence="4 5" key="1">
    <citation type="journal article" date="2011" name="Stand. Genomic Sci.">
        <title>Complete genome sequence of the filamentous gliding predatory bacterium Herpetosiphon aurantiacus type strain (114-95(T)).</title>
        <authorList>
            <person name="Kiss H."/>
            <person name="Nett M."/>
            <person name="Domin N."/>
            <person name="Martin K."/>
            <person name="Maresca J.A."/>
            <person name="Copeland A."/>
            <person name="Lapidus A."/>
            <person name="Lucas S."/>
            <person name="Berry K.W."/>
            <person name="Glavina Del Rio T."/>
            <person name="Dalin E."/>
            <person name="Tice H."/>
            <person name="Pitluck S."/>
            <person name="Richardson P."/>
            <person name="Bruce D."/>
            <person name="Goodwin L."/>
            <person name="Han C."/>
            <person name="Detter J.C."/>
            <person name="Schmutz J."/>
            <person name="Brettin T."/>
            <person name="Land M."/>
            <person name="Hauser L."/>
            <person name="Kyrpides N.C."/>
            <person name="Ivanova N."/>
            <person name="Goker M."/>
            <person name="Woyke T."/>
            <person name="Klenk H.P."/>
            <person name="Bryant D.A."/>
        </authorList>
    </citation>
    <scope>NUCLEOTIDE SEQUENCE [LARGE SCALE GENOMIC DNA]</scope>
    <source>
        <strain evidence="5">ATCC 23779 / DSM 785 / 114-95</strain>
        <plasmid evidence="4">pHAU01</plasmid>
    </source>
</reference>
<dbReference type="Pfam" id="PF01364">
    <property type="entry name" value="Peptidase_C25"/>
    <property type="match status" value="1"/>
</dbReference>
<dbReference type="BioCyc" id="HAUR316274:GHYA-5168-MONOMER"/>
<accession>A9B8S0</accession>
<dbReference type="InParanoid" id="A9B8S0"/>
<name>A9B8S0_HERA2</name>
<dbReference type="InterPro" id="IPR029031">
    <property type="entry name" value="Gingipain_N_sf"/>
</dbReference>